<sequence length="236" mass="26119">MTRQKSFKSGVRARMDKTGESYTAARRRLLEKAATGRQPESGAVAVEPTEPTAEPVRGQKLPDAPLRERTGKGQDEWFSLLDAWGGTQHTHTEIARWLVEQHQVDGWWAQSITVAYEQARGMRAPGQKSDGYFSAGATKTIAVSVDRLFAAFADEALRTQWLPEADLAVRTATAPKSFRADWADGSTRIVVTFLPKGEAKALVAVSHDRLTESDAAARMKAYWRDRLAALKTYLEA</sequence>
<organism evidence="2 3">
    <name type="scientific">Amycolatopsis marina</name>
    <dbReference type="NCBI Taxonomy" id="490629"/>
    <lineage>
        <taxon>Bacteria</taxon>
        <taxon>Bacillati</taxon>
        <taxon>Actinomycetota</taxon>
        <taxon>Actinomycetes</taxon>
        <taxon>Pseudonocardiales</taxon>
        <taxon>Pseudonocardiaceae</taxon>
        <taxon>Amycolatopsis</taxon>
    </lineage>
</organism>
<dbReference type="Proteomes" id="UP000243799">
    <property type="component" value="Unassembled WGS sequence"/>
</dbReference>
<dbReference type="AlphaFoldDB" id="A0A1I0YH13"/>
<protein>
    <recommendedName>
        <fullName evidence="4">DUF4287 domain-containing protein</fullName>
    </recommendedName>
</protein>
<dbReference type="OrthoDB" id="3837807at2"/>
<dbReference type="Gene3D" id="3.30.530.20">
    <property type="match status" value="1"/>
</dbReference>
<dbReference type="RefSeq" id="WP_091672287.1">
    <property type="nucleotide sequence ID" value="NZ_FOKG01000005.1"/>
</dbReference>
<dbReference type="STRING" id="490629.SAMN05216266_10575"/>
<reference evidence="3" key="1">
    <citation type="submission" date="2016-10" db="EMBL/GenBank/DDBJ databases">
        <authorList>
            <person name="Varghese N."/>
            <person name="Submissions S."/>
        </authorList>
    </citation>
    <scope>NUCLEOTIDE SEQUENCE [LARGE SCALE GENOMIC DNA]</scope>
    <source>
        <strain evidence="3">CGMCC 4.3568</strain>
    </source>
</reference>
<accession>A0A1I0YH13</accession>
<feature type="region of interest" description="Disordered" evidence="1">
    <location>
        <begin position="1"/>
        <end position="69"/>
    </location>
</feature>
<evidence type="ECO:0000256" key="1">
    <source>
        <dbReference type="SAM" id="MobiDB-lite"/>
    </source>
</evidence>
<gene>
    <name evidence="2" type="ORF">SAMN05216266_10575</name>
</gene>
<name>A0A1I0YH13_9PSEU</name>
<evidence type="ECO:0000313" key="2">
    <source>
        <dbReference type="EMBL" id="SFB12659.1"/>
    </source>
</evidence>
<evidence type="ECO:0008006" key="4">
    <source>
        <dbReference type="Google" id="ProtNLM"/>
    </source>
</evidence>
<keyword evidence="3" id="KW-1185">Reference proteome</keyword>
<dbReference type="EMBL" id="FOKG01000005">
    <property type="protein sequence ID" value="SFB12659.1"/>
    <property type="molecule type" value="Genomic_DNA"/>
</dbReference>
<proteinExistence type="predicted"/>
<dbReference type="SUPFAM" id="SSF55961">
    <property type="entry name" value="Bet v1-like"/>
    <property type="match status" value="1"/>
</dbReference>
<evidence type="ECO:0000313" key="3">
    <source>
        <dbReference type="Proteomes" id="UP000243799"/>
    </source>
</evidence>
<dbReference type="InterPro" id="IPR023393">
    <property type="entry name" value="START-like_dom_sf"/>
</dbReference>